<reference evidence="1 2" key="1">
    <citation type="submission" date="2012-04" db="EMBL/GenBank/DDBJ databases">
        <title>The Genome Sequence of Bacillus cereus MC67.</title>
        <authorList>
            <consortium name="The Broad Institute Genome Sequencing Platform"/>
            <consortium name="The Broad Institute Genome Sequencing Center for Infectious Disease"/>
            <person name="Feldgarden M."/>
            <person name="Van der Auwera G.A."/>
            <person name="Mahillon J."/>
            <person name="Duprez V."/>
            <person name="Timmery S."/>
            <person name="Mattelet C."/>
            <person name="Dierick K."/>
            <person name="Sun M."/>
            <person name="Yu Z."/>
            <person name="Zhu L."/>
            <person name="Hu X."/>
            <person name="Shank E.B."/>
            <person name="Swiecicka I."/>
            <person name="Hansen B.M."/>
            <person name="Andrup L."/>
            <person name="Young S.K."/>
            <person name="Zeng Q."/>
            <person name="Gargeya S."/>
            <person name="Fitzgerald M."/>
            <person name="Haas B."/>
            <person name="Abouelleil A."/>
            <person name="Alvarado L."/>
            <person name="Arachchi H.M."/>
            <person name="Berlin A."/>
            <person name="Chapman S.B."/>
            <person name="Goldberg J."/>
            <person name="Griggs A."/>
            <person name="Gujja S."/>
            <person name="Hansen M."/>
            <person name="Howarth C."/>
            <person name="Imamovic A."/>
            <person name="Larimer J."/>
            <person name="McCowen C."/>
            <person name="Montmayeur A."/>
            <person name="Murphy C."/>
            <person name="Neiman D."/>
            <person name="Pearson M."/>
            <person name="Priest M."/>
            <person name="Roberts A."/>
            <person name="Saif S."/>
            <person name="Shea T."/>
            <person name="Sisk P."/>
            <person name="Sykes S."/>
            <person name="Wortman J."/>
            <person name="Nusbaum C."/>
            <person name="Birren B."/>
        </authorList>
    </citation>
    <scope>NUCLEOTIDE SEQUENCE [LARGE SCALE GENOMIC DNA]</scope>
    <source>
        <strain evidence="1 2">MC67</strain>
    </source>
</reference>
<organism evidence="1 2">
    <name type="scientific">Bacillus cereus MC67</name>
    <dbReference type="NCBI Taxonomy" id="1053219"/>
    <lineage>
        <taxon>Bacteria</taxon>
        <taxon>Bacillati</taxon>
        <taxon>Bacillota</taxon>
        <taxon>Bacilli</taxon>
        <taxon>Bacillales</taxon>
        <taxon>Bacillaceae</taxon>
        <taxon>Bacillus</taxon>
        <taxon>Bacillus cereus group</taxon>
    </lineage>
</organism>
<protein>
    <submittedName>
        <fullName evidence="1">Uncharacterized protein</fullName>
    </submittedName>
</protein>
<evidence type="ECO:0000313" key="1">
    <source>
        <dbReference type="EMBL" id="EJQ99154.1"/>
    </source>
</evidence>
<dbReference type="RefSeq" id="WP_002160332.1">
    <property type="nucleotide sequence ID" value="NZ_JH792114.1"/>
</dbReference>
<sequence>MTNTNTFTHTDEFKNDITSGCRKSNALLIGKSIFDKLAEVTGFDAGISRILVETRVYGGRAFHVAQETMPQRIVMALNIDGDSVHIAMSKTTEDTKFYAMTFEEFSGLLGLLSHNISKDQARELFDMAVGIEIKQRNYI</sequence>
<dbReference type="EMBL" id="AHEN01000032">
    <property type="protein sequence ID" value="EJQ99154.1"/>
    <property type="molecule type" value="Genomic_DNA"/>
</dbReference>
<dbReference type="Proteomes" id="UP000006997">
    <property type="component" value="Unassembled WGS sequence"/>
</dbReference>
<proteinExistence type="predicted"/>
<dbReference type="HOGENOM" id="CLU_1841043_0_0_9"/>
<accession>J8FDK9</accession>
<comment type="caution">
    <text evidence="1">The sequence shown here is derived from an EMBL/GenBank/DDBJ whole genome shotgun (WGS) entry which is preliminary data.</text>
</comment>
<evidence type="ECO:0000313" key="2">
    <source>
        <dbReference type="Proteomes" id="UP000006997"/>
    </source>
</evidence>
<gene>
    <name evidence="1" type="ORF">II3_03134</name>
</gene>
<name>J8FDK9_BACCE</name>
<dbReference type="AlphaFoldDB" id="J8FDK9"/>